<dbReference type="Gene3D" id="3.40.190.10">
    <property type="entry name" value="Periplasmic binding protein-like II"/>
    <property type="match status" value="2"/>
</dbReference>
<feature type="signal peptide" evidence="1">
    <location>
        <begin position="1"/>
        <end position="21"/>
    </location>
</feature>
<name>A0A1M7N422_9BURK</name>
<dbReference type="SUPFAM" id="SSF53850">
    <property type="entry name" value="Periplasmic binding protein-like II"/>
    <property type="match status" value="1"/>
</dbReference>
<evidence type="ECO:0000313" key="3">
    <source>
        <dbReference type="Proteomes" id="UP000184339"/>
    </source>
</evidence>
<dbReference type="PANTHER" id="PTHR35936:SF6">
    <property type="entry name" value="AMINO ACID ABC TRANSPORTER SUBSTRATE-BINDING PAAT FAMILY PROTEIN"/>
    <property type="match status" value="1"/>
</dbReference>
<accession>A0A1M7N422</accession>
<reference evidence="3" key="1">
    <citation type="submission" date="2016-11" db="EMBL/GenBank/DDBJ databases">
        <authorList>
            <person name="Varghese N."/>
            <person name="Submissions S."/>
        </authorList>
    </citation>
    <scope>NUCLEOTIDE SEQUENCE [LARGE SCALE GENOMIC DNA]</scope>
    <source>
        <strain evidence="3">Sac-22</strain>
    </source>
</reference>
<dbReference type="Proteomes" id="UP000184339">
    <property type="component" value="Unassembled WGS sequence"/>
</dbReference>
<dbReference type="AlphaFoldDB" id="A0A1M7N422"/>
<evidence type="ECO:0000256" key="1">
    <source>
        <dbReference type="SAM" id="SignalP"/>
    </source>
</evidence>
<organism evidence="2 3">
    <name type="scientific">Duganella sacchari</name>
    <dbReference type="NCBI Taxonomy" id="551987"/>
    <lineage>
        <taxon>Bacteria</taxon>
        <taxon>Pseudomonadati</taxon>
        <taxon>Pseudomonadota</taxon>
        <taxon>Betaproteobacteria</taxon>
        <taxon>Burkholderiales</taxon>
        <taxon>Oxalobacteraceae</taxon>
        <taxon>Telluria group</taxon>
        <taxon>Duganella</taxon>
    </lineage>
</organism>
<sequence length="241" mass="26755">MHFSLRYLPLAFCTLGACALAAPGELVMLAPLDQAMPIVRFQNGAISGGIVKDVGDLLALRLGRRPVYITADSPEVTPALSSGRADAMCYVMPFWIDGDYNWSVPLLPDAEMVAARSDMPHLRSLKDLKDKPVGTVIHYRYPRVEQVLGKRFRRVDAGSMEKNIQQMVAGKLPYTMMSEATLNYLHRTRTALNVRADLVFSAYKAHCAFSQKSTVPFEDATKAIDALIKDGSIDQIMARYR</sequence>
<dbReference type="PANTHER" id="PTHR35936">
    <property type="entry name" value="MEMBRANE-BOUND LYTIC MUREIN TRANSGLYCOSYLASE F"/>
    <property type="match status" value="1"/>
</dbReference>
<dbReference type="RefSeq" id="WP_072783555.1">
    <property type="nucleotide sequence ID" value="NZ_FRCX01000003.1"/>
</dbReference>
<dbReference type="OrthoDB" id="8885114at2"/>
<keyword evidence="3" id="KW-1185">Reference proteome</keyword>
<dbReference type="STRING" id="551987.SAMN05192549_103463"/>
<gene>
    <name evidence="2" type="ORF">SAMN05192549_103463</name>
</gene>
<protein>
    <submittedName>
        <fullName evidence="2">ABC-type amino acid transport substrate-binding protein</fullName>
    </submittedName>
</protein>
<keyword evidence="1" id="KW-0732">Signal</keyword>
<feature type="chain" id="PRO_5012658369" evidence="1">
    <location>
        <begin position="22"/>
        <end position="241"/>
    </location>
</feature>
<proteinExistence type="predicted"/>
<dbReference type="EMBL" id="FRCX01000003">
    <property type="protein sequence ID" value="SHM98276.1"/>
    <property type="molecule type" value="Genomic_DNA"/>
</dbReference>
<dbReference type="PROSITE" id="PS51257">
    <property type="entry name" value="PROKAR_LIPOPROTEIN"/>
    <property type="match status" value="1"/>
</dbReference>
<evidence type="ECO:0000313" key="2">
    <source>
        <dbReference type="EMBL" id="SHM98276.1"/>
    </source>
</evidence>